<dbReference type="VEuPathDB" id="FungiDB:PC110_g17293"/>
<dbReference type="SUPFAM" id="SSF88659">
    <property type="entry name" value="Sigma3 and sigma4 domains of RNA polymerase sigma factors"/>
    <property type="match status" value="1"/>
</dbReference>
<dbReference type="AlphaFoldDB" id="A0A8T1ETD4"/>
<dbReference type="Pfam" id="PF03184">
    <property type="entry name" value="DDE_1"/>
    <property type="match status" value="1"/>
</dbReference>
<dbReference type="Proteomes" id="UP000697107">
    <property type="component" value="Unassembled WGS sequence"/>
</dbReference>
<evidence type="ECO:0000259" key="1">
    <source>
        <dbReference type="Pfam" id="PF03184"/>
    </source>
</evidence>
<dbReference type="VEuPathDB" id="FungiDB:PC110_g18821"/>
<dbReference type="Proteomes" id="UP000735874">
    <property type="component" value="Unassembled WGS sequence"/>
</dbReference>
<reference evidence="4" key="1">
    <citation type="submission" date="2018-10" db="EMBL/GenBank/DDBJ databases">
        <title>Effector identification in a new, highly contiguous assembly of the strawberry crown rot pathogen Phytophthora cactorum.</title>
        <authorList>
            <person name="Armitage A.D."/>
            <person name="Nellist C.F."/>
            <person name="Bates H."/>
            <person name="Vickerstaff R.J."/>
            <person name="Harrison R.J."/>
        </authorList>
    </citation>
    <scope>NUCLEOTIDE SEQUENCE</scope>
    <source>
        <strain evidence="2">15-7</strain>
        <strain evidence="3">4040</strain>
        <strain evidence="4">P415</strain>
    </source>
</reference>
<dbReference type="PANTHER" id="PTHR19303:SF57">
    <property type="entry name" value="HTH CENPB-TYPE DOMAIN-CONTAINING PROTEIN"/>
    <property type="match status" value="1"/>
</dbReference>
<organism evidence="4 5">
    <name type="scientific">Phytophthora cactorum</name>
    <dbReference type="NCBI Taxonomy" id="29920"/>
    <lineage>
        <taxon>Eukaryota</taxon>
        <taxon>Sar</taxon>
        <taxon>Stramenopiles</taxon>
        <taxon>Oomycota</taxon>
        <taxon>Peronosporomycetes</taxon>
        <taxon>Peronosporales</taxon>
        <taxon>Peronosporaceae</taxon>
        <taxon>Phytophthora</taxon>
    </lineage>
</organism>
<proteinExistence type="predicted"/>
<dbReference type="InterPro" id="IPR050863">
    <property type="entry name" value="CenT-Element_Derived"/>
</dbReference>
<name>A0A8T1ETD4_9STRA</name>
<dbReference type="EMBL" id="RCMK01002403">
    <property type="protein sequence ID" value="KAG2881697.1"/>
    <property type="molecule type" value="Genomic_DNA"/>
</dbReference>
<comment type="caution">
    <text evidence="4">The sequence shown here is derived from an EMBL/GenBank/DDBJ whole genome shotgun (WGS) entry which is preliminary data.</text>
</comment>
<dbReference type="EMBL" id="RCMG01000609">
    <property type="protein sequence ID" value="KAG2851416.1"/>
    <property type="molecule type" value="Genomic_DNA"/>
</dbReference>
<dbReference type="GO" id="GO:0005634">
    <property type="term" value="C:nucleus"/>
    <property type="evidence" value="ECO:0007669"/>
    <property type="project" value="TreeGrafter"/>
</dbReference>
<dbReference type="InterPro" id="IPR013324">
    <property type="entry name" value="RNA_pol_sigma_r3/r4-like"/>
</dbReference>
<dbReference type="Gene3D" id="3.30.420.10">
    <property type="entry name" value="Ribonuclease H-like superfamily/Ribonuclease H"/>
    <property type="match status" value="1"/>
</dbReference>
<evidence type="ECO:0000313" key="5">
    <source>
        <dbReference type="Proteomes" id="UP000697107"/>
    </source>
</evidence>
<dbReference type="InterPro" id="IPR004875">
    <property type="entry name" value="DDE_SF_endonuclease_dom"/>
</dbReference>
<feature type="domain" description="DDE-1" evidence="1">
    <location>
        <begin position="201"/>
        <end position="364"/>
    </location>
</feature>
<evidence type="ECO:0000313" key="3">
    <source>
        <dbReference type="EMBL" id="KAG2881697.1"/>
    </source>
</evidence>
<sequence length="376" mass="42171">MKEKQVAVLLVQDVSVEEAARILGYPRSSVSSWSKQAEKLLEFKGPKTSKTLKGQGRKELFPGVAAIVTYMKDVRRDEKLLSTIAIIDRMWAENPQWVAENISSRKSGVLALECLCQRLANRHGFTSQKPQGAKIPHEELQVVRAEFALKFCGQYGQYQSGGILNVDETGINFEMPPHRAWALKDRQDPAHIVGLKKHPGRLTAVLTTRADGGKLPIFFINRGRPGGRLEKTEIQTFPPGHFYVVQENAWMDDVGWKFYVERMLKYEIVEPSVLLLDNFESHVSEEGQRLVAEVANATTVPLAANRTAVCQPLDVGVMGPLKASIRGIFKGIRKGNLKTRRLRAIKATVAAWEALNTEVIKRSFEKAIPRYPEVMI</sequence>
<dbReference type="Proteomes" id="UP000736787">
    <property type="component" value="Unassembled WGS sequence"/>
</dbReference>
<accession>A0A8T1ETD4</accession>
<protein>
    <recommendedName>
        <fullName evidence="1">DDE-1 domain-containing protein</fullName>
    </recommendedName>
</protein>
<dbReference type="GO" id="GO:0003677">
    <property type="term" value="F:DNA binding"/>
    <property type="evidence" value="ECO:0007669"/>
    <property type="project" value="TreeGrafter"/>
</dbReference>
<dbReference type="InterPro" id="IPR036397">
    <property type="entry name" value="RNaseH_sf"/>
</dbReference>
<evidence type="ECO:0000313" key="4">
    <source>
        <dbReference type="EMBL" id="KAG2958004.1"/>
    </source>
</evidence>
<gene>
    <name evidence="2" type="ORF">PC113_g15934</name>
    <name evidence="3" type="ORF">PC117_g26348</name>
    <name evidence="4" type="ORF">PC118_g23740</name>
</gene>
<evidence type="ECO:0000313" key="2">
    <source>
        <dbReference type="EMBL" id="KAG2851416.1"/>
    </source>
</evidence>
<dbReference type="EMBL" id="RCML01002404">
    <property type="protein sequence ID" value="KAG2958004.1"/>
    <property type="molecule type" value="Genomic_DNA"/>
</dbReference>
<dbReference type="PANTHER" id="PTHR19303">
    <property type="entry name" value="TRANSPOSON"/>
    <property type="match status" value="1"/>
</dbReference>